<name>Q2XNY6_ASPOF</name>
<organism evidence="2">
    <name type="scientific">Asparagus officinalis</name>
    <name type="common">Garden asparagus</name>
    <dbReference type="NCBI Taxonomy" id="4686"/>
    <lineage>
        <taxon>Eukaryota</taxon>
        <taxon>Viridiplantae</taxon>
        <taxon>Streptophyta</taxon>
        <taxon>Embryophyta</taxon>
        <taxon>Tracheophyta</taxon>
        <taxon>Spermatophyta</taxon>
        <taxon>Magnoliopsida</taxon>
        <taxon>Liliopsida</taxon>
        <taxon>Asparagales</taxon>
        <taxon>Asparagaceae</taxon>
        <taxon>Asparagoideae</taxon>
        <taxon>Asparagus</taxon>
    </lineage>
</organism>
<feature type="region of interest" description="Disordered" evidence="1">
    <location>
        <begin position="133"/>
        <end position="164"/>
    </location>
</feature>
<protein>
    <submittedName>
        <fullName evidence="2">Uncharacterized protein</fullName>
    </submittedName>
</protein>
<gene>
    <name evidence="2" type="ORF">10.t00029</name>
</gene>
<evidence type="ECO:0000313" key="2">
    <source>
        <dbReference type="EMBL" id="ABB55286.1"/>
    </source>
</evidence>
<reference evidence="2" key="1">
    <citation type="submission" date="2005-10" db="EMBL/GenBank/DDBJ databases">
        <title>Comparative Sequence and Genetic Analyses of the Asparagus, Onion, and Rice Genomes Reveal Similar Structures, But No Microsynteny.</title>
        <authorList>
            <person name="Jernej J."/>
            <person name="Suzuki G."/>
            <person name="McCallum J."/>
            <person name="Cheung F."/>
            <person name="Arbogast T."/>
            <person name="Tallon L.J."/>
            <person name="Smith S."/>
            <person name="Utterback T."/>
            <person name="Havey M.J."/>
            <person name="Town C.D."/>
        </authorList>
    </citation>
    <scope>NUCLEOTIDE SEQUENCE</scope>
</reference>
<accession>Q2XNY6</accession>
<dbReference type="EMBL" id="DQ273271">
    <property type="protein sequence ID" value="ABB55286.1"/>
    <property type="molecule type" value="Genomic_DNA"/>
</dbReference>
<proteinExistence type="predicted"/>
<evidence type="ECO:0000256" key="1">
    <source>
        <dbReference type="SAM" id="MobiDB-lite"/>
    </source>
</evidence>
<dbReference type="AlphaFoldDB" id="Q2XNY6"/>
<sequence length="263" mass="28894">MGVLSIFNTKAIQNTDIFLSVSIKETLLQLPKCARSQQAITPGLVANPHPLHIKQLGKLIKSSMQTVTERHCRHIKLLIGPLAQLGTNRQTNEATRLTNRTQATKYVHSRAGSSQVFEESGFTAKSGIRLTAKSGIKSESGSTESRTEPKGGKQQKTKHPEGLGNQVTEAAHRATKVARWPSHQVVARPSHLSGSVAEPPWGVGNFGERRSPAGLETWNLKKIETLGLRGLTPSDLVLGDHQRQIRQVFERIRSQIYAGILRI</sequence>